<name>A0A4R7EU00_9FLAO</name>
<evidence type="ECO:0000256" key="1">
    <source>
        <dbReference type="ARBA" id="ARBA00023002"/>
    </source>
</evidence>
<dbReference type="RefSeq" id="WP_133713482.1">
    <property type="nucleotide sequence ID" value="NZ_SOAG01000030.1"/>
</dbReference>
<dbReference type="GO" id="GO:0005737">
    <property type="term" value="C:cytoplasm"/>
    <property type="evidence" value="ECO:0007669"/>
    <property type="project" value="TreeGrafter"/>
</dbReference>
<sequence>MKKQYDYIIVGAGLAGICLAEKLESEGKSFIIIDGEKHSSTLIAGGMYNPVVLKRFTEIWKAEEQLSIALPFYNQLEAKLGVKIKYELPLYRRFFSVEEQNNWFCASDKPNLEKYLSPNLIKKEINGIVSSFGFGEVLDSGYVNTAVLQNSYRDYLQKMKLYKKEIFEYNCMNYSEDGVSYKDLKANYIVFAEGMGMHSNPFFRDLPLDGTKGELLLVKIPNLSIDFILKGDIFLIPLGDDLYKVGATYNWEDKTDIPTEEGKKELVDKLKAIVELDFEIVDHKAGVRPTVKDRRPLLGRSKESDRIYVLNGLGTRGVLLGPFLAEALYNKIENNIPLEENISIHRYKKFKLKN</sequence>
<dbReference type="AlphaFoldDB" id="A0A4R7EU00"/>
<dbReference type="Proteomes" id="UP000295215">
    <property type="component" value="Unassembled WGS sequence"/>
</dbReference>
<keyword evidence="1" id="KW-0560">Oxidoreductase</keyword>
<dbReference type="InterPro" id="IPR036188">
    <property type="entry name" value="FAD/NAD-bd_sf"/>
</dbReference>
<accession>A0A4R7EU00</accession>
<gene>
    <name evidence="3" type="ORF">C8P70_1302</name>
</gene>
<dbReference type="SUPFAM" id="SSF54373">
    <property type="entry name" value="FAD-linked reductases, C-terminal domain"/>
    <property type="match status" value="1"/>
</dbReference>
<dbReference type="PANTHER" id="PTHR13847">
    <property type="entry name" value="SARCOSINE DEHYDROGENASE-RELATED"/>
    <property type="match status" value="1"/>
</dbReference>
<protein>
    <submittedName>
        <fullName evidence="3">Glycine/D-amino acid oxidase-like deaminating enzyme</fullName>
    </submittedName>
</protein>
<dbReference type="PANTHER" id="PTHR13847:SF289">
    <property type="entry name" value="GLYCINE OXIDASE"/>
    <property type="match status" value="1"/>
</dbReference>
<proteinExistence type="predicted"/>
<dbReference type="Gene3D" id="3.30.9.10">
    <property type="entry name" value="D-Amino Acid Oxidase, subunit A, domain 2"/>
    <property type="match status" value="1"/>
</dbReference>
<evidence type="ECO:0000313" key="4">
    <source>
        <dbReference type="Proteomes" id="UP000295215"/>
    </source>
</evidence>
<dbReference type="Pfam" id="PF01266">
    <property type="entry name" value="DAO"/>
    <property type="match status" value="1"/>
</dbReference>
<dbReference type="GO" id="GO:0016491">
    <property type="term" value="F:oxidoreductase activity"/>
    <property type="evidence" value="ECO:0007669"/>
    <property type="project" value="UniProtKB-KW"/>
</dbReference>
<comment type="caution">
    <text evidence="3">The sequence shown here is derived from an EMBL/GenBank/DDBJ whole genome shotgun (WGS) entry which is preliminary data.</text>
</comment>
<dbReference type="Gene3D" id="3.50.50.60">
    <property type="entry name" value="FAD/NAD(P)-binding domain"/>
    <property type="match status" value="1"/>
</dbReference>
<evidence type="ECO:0000259" key="2">
    <source>
        <dbReference type="Pfam" id="PF01266"/>
    </source>
</evidence>
<dbReference type="EMBL" id="SOAG01000030">
    <property type="protein sequence ID" value="TDS52703.1"/>
    <property type="molecule type" value="Genomic_DNA"/>
</dbReference>
<reference evidence="3 4" key="1">
    <citation type="submission" date="2019-03" db="EMBL/GenBank/DDBJ databases">
        <title>Genomic Encyclopedia of Archaeal and Bacterial Type Strains, Phase II (KMG-II): from individual species to whole genera.</title>
        <authorList>
            <person name="Goeker M."/>
        </authorList>
    </citation>
    <scope>NUCLEOTIDE SEQUENCE [LARGE SCALE GENOMIC DNA]</scope>
    <source>
        <strain evidence="3 4">DSM 28213</strain>
    </source>
</reference>
<dbReference type="InterPro" id="IPR006076">
    <property type="entry name" value="FAD-dep_OxRdtase"/>
</dbReference>
<feature type="domain" description="FAD dependent oxidoreductase" evidence="2">
    <location>
        <begin position="6"/>
        <end position="328"/>
    </location>
</feature>
<dbReference type="OrthoDB" id="214253at2"/>
<dbReference type="SUPFAM" id="SSF51971">
    <property type="entry name" value="Nucleotide-binding domain"/>
    <property type="match status" value="1"/>
</dbReference>
<organism evidence="3 4">
    <name type="scientific">Myroides indicus</name>
    <dbReference type="NCBI Taxonomy" id="1323422"/>
    <lineage>
        <taxon>Bacteria</taxon>
        <taxon>Pseudomonadati</taxon>
        <taxon>Bacteroidota</taxon>
        <taxon>Flavobacteriia</taxon>
        <taxon>Flavobacteriales</taxon>
        <taxon>Flavobacteriaceae</taxon>
        <taxon>Myroides</taxon>
    </lineage>
</organism>
<keyword evidence="4" id="KW-1185">Reference proteome</keyword>
<evidence type="ECO:0000313" key="3">
    <source>
        <dbReference type="EMBL" id="TDS52703.1"/>
    </source>
</evidence>